<dbReference type="EC" id="3.1.2.6" evidence="7"/>
<dbReference type="InterPro" id="IPR035680">
    <property type="entry name" value="Clx_II_MBL"/>
</dbReference>
<keyword evidence="4 7" id="KW-0479">Metal-binding</keyword>
<dbReference type="Pfam" id="PF16123">
    <property type="entry name" value="HAGH_C"/>
    <property type="match status" value="1"/>
</dbReference>
<accession>A0ABV7CGD6</accession>
<comment type="function">
    <text evidence="7">Thiolesterase that catalyzes the hydrolysis of S-D-lactoyl-glutathione to form glutathione and D-lactic acid.</text>
</comment>
<dbReference type="Proteomes" id="UP001595453">
    <property type="component" value="Unassembled WGS sequence"/>
</dbReference>
<feature type="binding site" evidence="7">
    <location>
        <position position="60"/>
    </location>
    <ligand>
        <name>Zn(2+)</name>
        <dbReference type="ChEBI" id="CHEBI:29105"/>
        <label>1</label>
    </ligand>
</feature>
<comment type="catalytic activity">
    <reaction evidence="1 7">
        <text>an S-(2-hydroxyacyl)glutathione + H2O = a 2-hydroxy carboxylate + glutathione + H(+)</text>
        <dbReference type="Rhea" id="RHEA:21864"/>
        <dbReference type="ChEBI" id="CHEBI:15377"/>
        <dbReference type="ChEBI" id="CHEBI:15378"/>
        <dbReference type="ChEBI" id="CHEBI:57925"/>
        <dbReference type="ChEBI" id="CHEBI:58896"/>
        <dbReference type="ChEBI" id="CHEBI:71261"/>
        <dbReference type="EC" id="3.1.2.6"/>
    </reaction>
</comment>
<dbReference type="InterPro" id="IPR036866">
    <property type="entry name" value="RibonucZ/Hydroxyglut_hydro"/>
</dbReference>
<dbReference type="PANTHER" id="PTHR43705">
    <property type="entry name" value="HYDROXYACYLGLUTATHIONE HYDROLASE"/>
    <property type="match status" value="1"/>
</dbReference>
<comment type="subunit">
    <text evidence="7">Monomer.</text>
</comment>
<feature type="binding site" evidence="7">
    <location>
        <position position="65"/>
    </location>
    <ligand>
        <name>Zn(2+)</name>
        <dbReference type="ChEBI" id="CHEBI:29105"/>
        <label>2</label>
    </ligand>
</feature>
<evidence type="ECO:0000256" key="6">
    <source>
        <dbReference type="ARBA" id="ARBA00022833"/>
    </source>
</evidence>
<dbReference type="PIRSF" id="PIRSF005457">
    <property type="entry name" value="Glx"/>
    <property type="match status" value="1"/>
</dbReference>
<keyword evidence="10" id="KW-1185">Reference proteome</keyword>
<dbReference type="SMART" id="SM00849">
    <property type="entry name" value="Lactamase_B"/>
    <property type="match status" value="1"/>
</dbReference>
<dbReference type="GO" id="GO:0004416">
    <property type="term" value="F:hydroxyacylglutathione hydrolase activity"/>
    <property type="evidence" value="ECO:0007669"/>
    <property type="project" value="UniProtKB-EC"/>
</dbReference>
<name>A0ABV7CGD6_9GAMM</name>
<comment type="pathway">
    <text evidence="2 7">Secondary metabolite metabolism; methylglyoxal degradation; (R)-lactate from methylglyoxal: step 2/2.</text>
</comment>
<dbReference type="Gene3D" id="3.60.15.10">
    <property type="entry name" value="Ribonuclease Z/Hydroxyacylglutathione hydrolase-like"/>
    <property type="match status" value="1"/>
</dbReference>
<evidence type="ECO:0000313" key="10">
    <source>
        <dbReference type="Proteomes" id="UP001595453"/>
    </source>
</evidence>
<evidence type="ECO:0000259" key="8">
    <source>
        <dbReference type="SMART" id="SM00849"/>
    </source>
</evidence>
<evidence type="ECO:0000256" key="3">
    <source>
        <dbReference type="ARBA" id="ARBA00006759"/>
    </source>
</evidence>
<organism evidence="9 10">
    <name type="scientific">Pseudoalteromonas fenneropenaei</name>
    <dbReference type="NCBI Taxonomy" id="1737459"/>
    <lineage>
        <taxon>Bacteria</taxon>
        <taxon>Pseudomonadati</taxon>
        <taxon>Pseudomonadota</taxon>
        <taxon>Gammaproteobacteria</taxon>
        <taxon>Alteromonadales</taxon>
        <taxon>Pseudoalteromonadaceae</taxon>
        <taxon>Pseudoalteromonas</taxon>
    </lineage>
</organism>
<feature type="binding site" evidence="7">
    <location>
        <position position="117"/>
    </location>
    <ligand>
        <name>Zn(2+)</name>
        <dbReference type="ChEBI" id="CHEBI:29105"/>
        <label>1</label>
    </ligand>
</feature>
<dbReference type="PANTHER" id="PTHR43705:SF1">
    <property type="entry name" value="HYDROXYACYLGLUTATHIONE HYDROLASE GLOB"/>
    <property type="match status" value="1"/>
</dbReference>
<proteinExistence type="inferred from homology"/>
<comment type="cofactor">
    <cofactor evidence="7">
        <name>Zn(2+)</name>
        <dbReference type="ChEBI" id="CHEBI:29105"/>
    </cofactor>
    <text evidence="7">Binds 2 Zn(2+) ions per subunit.</text>
</comment>
<feature type="binding site" evidence="7">
    <location>
        <position position="134"/>
    </location>
    <ligand>
        <name>Zn(2+)</name>
        <dbReference type="ChEBI" id="CHEBI:29105"/>
        <label>2</label>
    </ligand>
</feature>
<dbReference type="RefSeq" id="WP_377121149.1">
    <property type="nucleotide sequence ID" value="NZ_JBHRSD010000007.1"/>
</dbReference>
<protein>
    <recommendedName>
        <fullName evidence="7">Hydroxyacylglutathione hydrolase</fullName>
        <ecNumber evidence="7">3.1.2.6</ecNumber>
    </recommendedName>
    <alternativeName>
        <fullName evidence="7">Glyoxalase II</fullName>
        <shortName evidence="7">Glx II</shortName>
    </alternativeName>
</protein>
<dbReference type="HAMAP" id="MF_01374">
    <property type="entry name" value="Glyoxalase_2"/>
    <property type="match status" value="1"/>
</dbReference>
<keyword evidence="5 7" id="KW-0378">Hydrolase</keyword>
<feature type="binding site" evidence="7">
    <location>
        <position position="64"/>
    </location>
    <ligand>
        <name>Zn(2+)</name>
        <dbReference type="ChEBI" id="CHEBI:29105"/>
        <label>2</label>
    </ligand>
</feature>
<feature type="domain" description="Metallo-beta-lactamase" evidence="8">
    <location>
        <begin position="17"/>
        <end position="172"/>
    </location>
</feature>
<evidence type="ECO:0000256" key="4">
    <source>
        <dbReference type="ARBA" id="ARBA00022723"/>
    </source>
</evidence>
<dbReference type="InterPro" id="IPR050110">
    <property type="entry name" value="Glyoxalase_II_hydrolase"/>
</dbReference>
<evidence type="ECO:0000256" key="1">
    <source>
        <dbReference type="ARBA" id="ARBA00001623"/>
    </source>
</evidence>
<keyword evidence="6 7" id="KW-0862">Zinc</keyword>
<evidence type="ECO:0000313" key="9">
    <source>
        <dbReference type="EMBL" id="MFC3031669.1"/>
    </source>
</evidence>
<comment type="caution">
    <text evidence="9">The sequence shown here is derived from an EMBL/GenBank/DDBJ whole genome shotgun (WGS) entry which is preliminary data.</text>
</comment>
<feature type="binding site" evidence="7">
    <location>
        <position position="62"/>
    </location>
    <ligand>
        <name>Zn(2+)</name>
        <dbReference type="ChEBI" id="CHEBI:29105"/>
        <label>1</label>
    </ligand>
</feature>
<dbReference type="InterPro" id="IPR017782">
    <property type="entry name" value="Hydroxyacylglutathione_Hdrlase"/>
</dbReference>
<evidence type="ECO:0000256" key="7">
    <source>
        <dbReference type="HAMAP-Rule" id="MF_01374"/>
    </source>
</evidence>
<dbReference type="EMBL" id="JBHRSD010000007">
    <property type="protein sequence ID" value="MFC3031669.1"/>
    <property type="molecule type" value="Genomic_DNA"/>
</dbReference>
<gene>
    <name evidence="7 9" type="primary">gloB</name>
    <name evidence="9" type="ORF">ACFOEE_03940</name>
</gene>
<dbReference type="InterPro" id="IPR001279">
    <property type="entry name" value="Metallo-B-lactamas"/>
</dbReference>
<dbReference type="InterPro" id="IPR032282">
    <property type="entry name" value="HAGH_C"/>
</dbReference>
<dbReference type="NCBIfam" id="TIGR03413">
    <property type="entry name" value="GSH_gloB"/>
    <property type="match status" value="1"/>
</dbReference>
<reference evidence="10" key="1">
    <citation type="journal article" date="2019" name="Int. J. Syst. Evol. Microbiol.">
        <title>The Global Catalogue of Microorganisms (GCM) 10K type strain sequencing project: providing services to taxonomists for standard genome sequencing and annotation.</title>
        <authorList>
            <consortium name="The Broad Institute Genomics Platform"/>
            <consortium name="The Broad Institute Genome Sequencing Center for Infectious Disease"/>
            <person name="Wu L."/>
            <person name="Ma J."/>
        </authorList>
    </citation>
    <scope>NUCLEOTIDE SEQUENCE [LARGE SCALE GENOMIC DNA]</scope>
    <source>
        <strain evidence="10">KCTC 42730</strain>
    </source>
</reference>
<feature type="binding site" evidence="7">
    <location>
        <position position="172"/>
    </location>
    <ligand>
        <name>Zn(2+)</name>
        <dbReference type="ChEBI" id="CHEBI:29105"/>
        <label>2</label>
    </ligand>
</feature>
<evidence type="ECO:0000256" key="5">
    <source>
        <dbReference type="ARBA" id="ARBA00022801"/>
    </source>
</evidence>
<feature type="binding site" evidence="7">
    <location>
        <position position="134"/>
    </location>
    <ligand>
        <name>Zn(2+)</name>
        <dbReference type="ChEBI" id="CHEBI:29105"/>
        <label>1</label>
    </ligand>
</feature>
<dbReference type="CDD" id="cd07723">
    <property type="entry name" value="hydroxyacylglutathione_hydrolase_MBL-fold"/>
    <property type="match status" value="1"/>
</dbReference>
<comment type="similarity">
    <text evidence="3 7">Belongs to the metallo-beta-lactamase superfamily. Glyoxalase II family.</text>
</comment>
<dbReference type="Pfam" id="PF00753">
    <property type="entry name" value="Lactamase_B"/>
    <property type="match status" value="2"/>
</dbReference>
<sequence>MAQDVTLQITPLPAYNDNYIWLVTTAQQNTAYVVDPGDANVVIAALAKRELTLKAILLTHHHWDHTDGVAQLRAAFPECEVYGPADGKFQNISIGLCDGDYIQLFDVPVAVMATPGHTLDHLCYIGDGFAFTGDTLFHGGCGRLFEGSAEQMWHSLQRLNTLPSDTHIYCTHEYTLANLAFASAVEPHNQTLQAEIERVKQLRAHHQVSLPTTLAMQRLVNPFLRAEESAILALCPAQYLGKDNAPWQRFAALRRWKDNF</sequence>
<evidence type="ECO:0000256" key="2">
    <source>
        <dbReference type="ARBA" id="ARBA00004963"/>
    </source>
</evidence>
<dbReference type="SUPFAM" id="SSF56281">
    <property type="entry name" value="Metallo-hydrolase/oxidoreductase"/>
    <property type="match status" value="1"/>
</dbReference>